<evidence type="ECO:0000259" key="7">
    <source>
        <dbReference type="PROSITE" id="PS50222"/>
    </source>
</evidence>
<accession>A0A6P7GX58</accession>
<reference evidence="8" key="1">
    <citation type="submission" date="2025-08" db="UniProtKB">
        <authorList>
            <consortium name="RefSeq"/>
        </authorList>
    </citation>
    <scope>IDENTIFICATION</scope>
    <source>
        <tissue evidence="8">Whole insect</tissue>
    </source>
</reference>
<dbReference type="PANTHER" id="PTHR46212:SF3">
    <property type="entry name" value="GH27120P"/>
    <property type="match status" value="1"/>
</dbReference>
<dbReference type="GO" id="GO:0048306">
    <property type="term" value="F:calcium-dependent protein binding"/>
    <property type="evidence" value="ECO:0007669"/>
    <property type="project" value="UniProtKB-ARBA"/>
</dbReference>
<evidence type="ECO:0000256" key="3">
    <source>
        <dbReference type="ARBA" id="ARBA00022723"/>
    </source>
</evidence>
<keyword evidence="3" id="KW-0479">Metal-binding</keyword>
<dbReference type="InParanoid" id="A0A6P7GX58"/>
<dbReference type="GO" id="GO:0005737">
    <property type="term" value="C:cytoplasm"/>
    <property type="evidence" value="ECO:0007669"/>
    <property type="project" value="UniProtKB-SubCell"/>
</dbReference>
<evidence type="ECO:0000256" key="2">
    <source>
        <dbReference type="ARBA" id="ARBA00022490"/>
    </source>
</evidence>
<dbReference type="InterPro" id="IPR002048">
    <property type="entry name" value="EF_hand_dom"/>
</dbReference>
<keyword evidence="5" id="KW-0106">Calcium</keyword>
<evidence type="ECO:0000256" key="1">
    <source>
        <dbReference type="ARBA" id="ARBA00004496"/>
    </source>
</evidence>
<dbReference type="FunCoup" id="A0A6P7GX58">
    <property type="interactions" value="1236"/>
</dbReference>
<dbReference type="PROSITE" id="PS00018">
    <property type="entry name" value="EF_HAND_1"/>
    <property type="match status" value="2"/>
</dbReference>
<feature type="domain" description="EF-hand" evidence="7">
    <location>
        <begin position="139"/>
        <end position="174"/>
    </location>
</feature>
<dbReference type="Gene3D" id="1.10.238.10">
    <property type="entry name" value="EF-hand"/>
    <property type="match status" value="1"/>
</dbReference>
<proteinExistence type="predicted"/>
<dbReference type="AlphaFoldDB" id="A0A6P7GX58"/>
<dbReference type="SMART" id="SM00054">
    <property type="entry name" value="EFh"/>
    <property type="match status" value="3"/>
</dbReference>
<feature type="domain" description="EF-hand" evidence="7">
    <location>
        <begin position="72"/>
        <end position="107"/>
    </location>
</feature>
<feature type="region of interest" description="Disordered" evidence="6">
    <location>
        <begin position="1"/>
        <end position="74"/>
    </location>
</feature>
<dbReference type="PROSITE" id="PS50222">
    <property type="entry name" value="EF_HAND_2"/>
    <property type="match status" value="2"/>
</dbReference>
<evidence type="ECO:0000256" key="5">
    <source>
        <dbReference type="ARBA" id="ARBA00022837"/>
    </source>
</evidence>
<name>A0A6P7GX58_DIAVI</name>
<gene>
    <name evidence="8" type="primary">LOC114341793</name>
</gene>
<dbReference type="InterPro" id="IPR011992">
    <property type="entry name" value="EF-hand-dom_pair"/>
</dbReference>
<evidence type="ECO:0000313" key="8">
    <source>
        <dbReference type="RefSeq" id="XP_028148405.1"/>
    </source>
</evidence>
<feature type="compositionally biased region" description="Low complexity" evidence="6">
    <location>
        <begin position="1"/>
        <end position="10"/>
    </location>
</feature>
<dbReference type="InterPro" id="IPR051426">
    <property type="entry name" value="Peflin/Sorcin_CaBP"/>
</dbReference>
<dbReference type="Pfam" id="PF13499">
    <property type="entry name" value="EF-hand_7"/>
    <property type="match status" value="2"/>
</dbReference>
<dbReference type="OrthoDB" id="10248537at2759"/>
<dbReference type="SUPFAM" id="SSF47473">
    <property type="entry name" value="EF-hand"/>
    <property type="match status" value="1"/>
</dbReference>
<comment type="subcellular location">
    <subcellularLocation>
        <location evidence="1">Cytoplasm</location>
    </subcellularLocation>
</comment>
<feature type="compositionally biased region" description="Gly residues" evidence="6">
    <location>
        <begin position="48"/>
        <end position="68"/>
    </location>
</feature>
<protein>
    <submittedName>
        <fullName evidence="8">Peflin-like</fullName>
    </submittedName>
</protein>
<organism evidence="8">
    <name type="scientific">Diabrotica virgifera virgifera</name>
    <name type="common">western corn rootworm</name>
    <dbReference type="NCBI Taxonomy" id="50390"/>
    <lineage>
        <taxon>Eukaryota</taxon>
        <taxon>Metazoa</taxon>
        <taxon>Ecdysozoa</taxon>
        <taxon>Arthropoda</taxon>
        <taxon>Hexapoda</taxon>
        <taxon>Insecta</taxon>
        <taxon>Pterygota</taxon>
        <taxon>Neoptera</taxon>
        <taxon>Endopterygota</taxon>
        <taxon>Coleoptera</taxon>
        <taxon>Polyphaga</taxon>
        <taxon>Cucujiformia</taxon>
        <taxon>Chrysomeloidea</taxon>
        <taxon>Chrysomelidae</taxon>
        <taxon>Galerucinae</taxon>
        <taxon>Diabroticina</taxon>
        <taxon>Diabroticites</taxon>
        <taxon>Diabrotica</taxon>
    </lineage>
</organism>
<dbReference type="RefSeq" id="XP_028148405.1">
    <property type="nucleotide sequence ID" value="XM_028292604.1"/>
</dbReference>
<keyword evidence="4" id="KW-0677">Repeat</keyword>
<dbReference type="GO" id="GO:0005509">
    <property type="term" value="F:calcium ion binding"/>
    <property type="evidence" value="ECO:0007669"/>
    <property type="project" value="InterPro"/>
</dbReference>
<evidence type="ECO:0000256" key="4">
    <source>
        <dbReference type="ARBA" id="ARBA00022737"/>
    </source>
</evidence>
<dbReference type="PANTHER" id="PTHR46212">
    <property type="entry name" value="PEFLIN"/>
    <property type="match status" value="1"/>
</dbReference>
<evidence type="ECO:0000256" key="6">
    <source>
        <dbReference type="SAM" id="MobiDB-lite"/>
    </source>
</evidence>
<dbReference type="InterPro" id="IPR018247">
    <property type="entry name" value="EF_Hand_1_Ca_BS"/>
</dbReference>
<feature type="compositionally biased region" description="Gly residues" evidence="6">
    <location>
        <begin position="11"/>
        <end position="24"/>
    </location>
</feature>
<dbReference type="CDD" id="cd16184">
    <property type="entry name" value="EFh_PEF_peflin"/>
    <property type="match status" value="1"/>
</dbReference>
<sequence length="241" mass="26576">MYPNPAYGAYNPGGYGGQPQGGNYGQPQGRSYDQHQGGGFAQQQGFGQPQGGFGQPQGGGFAAPGGYGQPNQINPDVQSWFQAVDKDRSGQISWEELQAALINGQGENFSPTACKLMISMFDIDHSGTIGINEFQLLYNYINQWLAVFKNYDRDGSGSIDETELTQAFQQMGFRFSPEFVKFLLVKSDLKTHSRMSVDQFIVVCIQIQQFTEAFKKKDRELKGVITLGFEEFLGIALSCSV</sequence>
<keyword evidence="2" id="KW-0963">Cytoplasm</keyword>
<dbReference type="KEGG" id="dvv:114341793"/>